<evidence type="ECO:0000313" key="2">
    <source>
        <dbReference type="Proteomes" id="UP000838756"/>
    </source>
</evidence>
<dbReference type="OrthoDB" id="10256463at2759"/>
<name>A0A8S4S459_9NEOP</name>
<evidence type="ECO:0000313" key="1">
    <source>
        <dbReference type="EMBL" id="CAH2244741.1"/>
    </source>
</evidence>
<dbReference type="EMBL" id="CAKXAJ010025848">
    <property type="protein sequence ID" value="CAH2244741.1"/>
    <property type="molecule type" value="Genomic_DNA"/>
</dbReference>
<comment type="caution">
    <text evidence="1">The sequence shown here is derived from an EMBL/GenBank/DDBJ whole genome shotgun (WGS) entry which is preliminary data.</text>
</comment>
<dbReference type="AlphaFoldDB" id="A0A8S4S459"/>
<proteinExistence type="predicted"/>
<protein>
    <submittedName>
        <fullName evidence="1">Jg27745 protein</fullName>
    </submittedName>
</protein>
<reference evidence="1" key="1">
    <citation type="submission" date="2022-03" db="EMBL/GenBank/DDBJ databases">
        <authorList>
            <person name="Lindestad O."/>
        </authorList>
    </citation>
    <scope>NUCLEOTIDE SEQUENCE</scope>
</reference>
<gene>
    <name evidence="1" type="primary">jg27745</name>
    <name evidence="1" type="ORF">PAEG_LOCUS20654</name>
</gene>
<dbReference type="Proteomes" id="UP000838756">
    <property type="component" value="Unassembled WGS sequence"/>
</dbReference>
<accession>A0A8S4S459</accession>
<organism evidence="1 2">
    <name type="scientific">Pararge aegeria aegeria</name>
    <dbReference type="NCBI Taxonomy" id="348720"/>
    <lineage>
        <taxon>Eukaryota</taxon>
        <taxon>Metazoa</taxon>
        <taxon>Ecdysozoa</taxon>
        <taxon>Arthropoda</taxon>
        <taxon>Hexapoda</taxon>
        <taxon>Insecta</taxon>
        <taxon>Pterygota</taxon>
        <taxon>Neoptera</taxon>
        <taxon>Endopterygota</taxon>
        <taxon>Lepidoptera</taxon>
        <taxon>Glossata</taxon>
        <taxon>Ditrysia</taxon>
        <taxon>Papilionoidea</taxon>
        <taxon>Nymphalidae</taxon>
        <taxon>Satyrinae</taxon>
        <taxon>Satyrini</taxon>
        <taxon>Parargina</taxon>
        <taxon>Pararge</taxon>
    </lineage>
</organism>
<keyword evidence="2" id="KW-1185">Reference proteome</keyword>
<sequence length="105" mass="11744">MVTDAAPRWITPARRAHSRSLAGRPGHRVLPGVMLRSQGIVPTALDSESRVAAHCANWLSKLPRWYIVASMFNKDHEFLGLNPVSDLKLVEIVYRSLNNLSRGLE</sequence>